<keyword evidence="1" id="KW-0472">Membrane</keyword>
<dbReference type="EMBL" id="UINC01067046">
    <property type="protein sequence ID" value="SVB98345.1"/>
    <property type="molecule type" value="Genomic_DNA"/>
</dbReference>
<gene>
    <name evidence="2" type="ORF">METZ01_LOCUS251199</name>
</gene>
<feature type="transmembrane region" description="Helical" evidence="1">
    <location>
        <begin position="58"/>
        <end position="77"/>
    </location>
</feature>
<dbReference type="AlphaFoldDB" id="A0A382IG82"/>
<protein>
    <submittedName>
        <fullName evidence="2">Uncharacterized protein</fullName>
    </submittedName>
</protein>
<reference evidence="2" key="1">
    <citation type="submission" date="2018-05" db="EMBL/GenBank/DDBJ databases">
        <authorList>
            <person name="Lanie J.A."/>
            <person name="Ng W.-L."/>
            <person name="Kazmierczak K.M."/>
            <person name="Andrzejewski T.M."/>
            <person name="Davidsen T.M."/>
            <person name="Wayne K.J."/>
            <person name="Tettelin H."/>
            <person name="Glass J.I."/>
            <person name="Rusch D."/>
            <person name="Podicherti R."/>
            <person name="Tsui H.-C.T."/>
            <person name="Winkler M.E."/>
        </authorList>
    </citation>
    <scope>NUCLEOTIDE SEQUENCE</scope>
</reference>
<feature type="transmembrane region" description="Helical" evidence="1">
    <location>
        <begin position="6"/>
        <end position="24"/>
    </location>
</feature>
<keyword evidence="1" id="KW-1133">Transmembrane helix</keyword>
<sequence length="155" mass="17216">MILGYGWLFILLSLSVLGLAVWSVRRDNMASLNALAVAWEPKLPNWLRFERWGDPATWVHHTLVTMVVSIVGAILAMLSGTEMGLGAFAWGCGGAAYYLYREVTDFLHHLSHREEAGNAIWRGPPHYTGWVVDCLGDGLCPVLYVLWIGFSQGVL</sequence>
<proteinExistence type="predicted"/>
<keyword evidence="1" id="KW-0812">Transmembrane</keyword>
<evidence type="ECO:0000256" key="1">
    <source>
        <dbReference type="SAM" id="Phobius"/>
    </source>
</evidence>
<evidence type="ECO:0000313" key="2">
    <source>
        <dbReference type="EMBL" id="SVB98345.1"/>
    </source>
</evidence>
<accession>A0A382IG82</accession>
<feature type="transmembrane region" description="Helical" evidence="1">
    <location>
        <begin position="83"/>
        <end position="100"/>
    </location>
</feature>
<organism evidence="2">
    <name type="scientific">marine metagenome</name>
    <dbReference type="NCBI Taxonomy" id="408172"/>
    <lineage>
        <taxon>unclassified sequences</taxon>
        <taxon>metagenomes</taxon>
        <taxon>ecological metagenomes</taxon>
    </lineage>
</organism>
<name>A0A382IG82_9ZZZZ</name>